<reference evidence="4" key="1">
    <citation type="submission" date="2022-05" db="EMBL/GenBank/DDBJ databases">
        <title>Complete genome sequence of toluene-degrading Gulosibacter sediminis strain ACHW.36C.</title>
        <authorList>
            <person name="Wai A.C."/>
            <person name="Lai G.K."/>
            <person name="Griffin S.D."/>
            <person name="Leung F.C."/>
        </authorList>
    </citation>
    <scope>NUCLEOTIDE SEQUENCE [LARGE SCALE GENOMIC DNA]</scope>
    <source>
        <strain evidence="4">ACHW.36C</strain>
    </source>
</reference>
<dbReference type="SUPFAM" id="SSF48403">
    <property type="entry name" value="Ankyrin repeat"/>
    <property type="match status" value="1"/>
</dbReference>
<sequence length="138" mass="14546">MTDATDGTARVPAEAIELANQLLDAARENQAAALAAYLDAGAPVNMRDAQGNTMLILAAYHHAAATVSMLLERGADVELTNDRGQNALTCAVFKQDVESARALLEAGASPDAGSPSARETAKMFSWPEFDELLAELWG</sequence>
<dbReference type="PANTHER" id="PTHR24171">
    <property type="entry name" value="ANKYRIN REPEAT DOMAIN-CONTAINING PROTEIN 39-RELATED"/>
    <property type="match status" value="1"/>
</dbReference>
<dbReference type="Gene3D" id="1.25.40.20">
    <property type="entry name" value="Ankyrin repeat-containing domain"/>
    <property type="match status" value="1"/>
</dbReference>
<evidence type="ECO:0000256" key="1">
    <source>
        <dbReference type="ARBA" id="ARBA00022737"/>
    </source>
</evidence>
<dbReference type="SMART" id="SM00248">
    <property type="entry name" value="ANK"/>
    <property type="match status" value="2"/>
</dbReference>
<organism evidence="4">
    <name type="scientific">Gulosibacter sediminis</name>
    <dbReference type="NCBI Taxonomy" id="1729695"/>
    <lineage>
        <taxon>Bacteria</taxon>
        <taxon>Bacillati</taxon>
        <taxon>Actinomycetota</taxon>
        <taxon>Actinomycetes</taxon>
        <taxon>Micrococcales</taxon>
        <taxon>Microbacteriaceae</taxon>
        <taxon>Gulosibacter</taxon>
    </lineage>
</organism>
<dbReference type="InterPro" id="IPR036770">
    <property type="entry name" value="Ankyrin_rpt-contain_sf"/>
</dbReference>
<evidence type="ECO:0000256" key="3">
    <source>
        <dbReference type="PROSITE-ProRule" id="PRU00023"/>
    </source>
</evidence>
<dbReference type="PROSITE" id="PS50088">
    <property type="entry name" value="ANK_REPEAT"/>
    <property type="match status" value="1"/>
</dbReference>
<name>A0ABY4N248_9MICO</name>
<dbReference type="EMBL" id="CP097160">
    <property type="protein sequence ID" value="UQN15716.1"/>
    <property type="molecule type" value="Genomic_DNA"/>
</dbReference>
<dbReference type="PANTHER" id="PTHR24171:SF8">
    <property type="entry name" value="BRCA1-ASSOCIATED RING DOMAIN PROTEIN 1"/>
    <property type="match status" value="1"/>
</dbReference>
<protein>
    <submittedName>
        <fullName evidence="4">Ankyrin repeat domain-containing protein</fullName>
    </submittedName>
</protein>
<evidence type="ECO:0000256" key="2">
    <source>
        <dbReference type="ARBA" id="ARBA00023043"/>
    </source>
</evidence>
<feature type="repeat" description="ANK" evidence="3">
    <location>
        <begin position="50"/>
        <end position="82"/>
    </location>
</feature>
<evidence type="ECO:0000313" key="4">
    <source>
        <dbReference type="EMBL" id="UQN15716.1"/>
    </source>
</evidence>
<dbReference type="Pfam" id="PF12796">
    <property type="entry name" value="Ank_2"/>
    <property type="match status" value="1"/>
</dbReference>
<proteinExistence type="predicted"/>
<dbReference type="InterPro" id="IPR002110">
    <property type="entry name" value="Ankyrin_rpt"/>
</dbReference>
<dbReference type="PROSITE" id="PS50297">
    <property type="entry name" value="ANK_REP_REGION"/>
    <property type="match status" value="1"/>
</dbReference>
<gene>
    <name evidence="4" type="ORF">M3M28_04485</name>
</gene>
<accession>A0ABY4N248</accession>
<keyword evidence="2 3" id="KW-0040">ANK repeat</keyword>
<keyword evidence="1" id="KW-0677">Repeat</keyword>